<dbReference type="PANTHER" id="PTHR43289:SF6">
    <property type="entry name" value="SERINE_THREONINE-PROTEIN KINASE NEKL-3"/>
    <property type="match status" value="1"/>
</dbReference>
<evidence type="ECO:0000256" key="2">
    <source>
        <dbReference type="ARBA" id="ARBA00022527"/>
    </source>
</evidence>
<organism evidence="11 12">
    <name type="scientific">Ktedonosporobacter rubrisoli</name>
    <dbReference type="NCBI Taxonomy" id="2509675"/>
    <lineage>
        <taxon>Bacteria</taxon>
        <taxon>Bacillati</taxon>
        <taxon>Chloroflexota</taxon>
        <taxon>Ktedonobacteria</taxon>
        <taxon>Ktedonobacterales</taxon>
        <taxon>Ktedonosporobacteraceae</taxon>
        <taxon>Ktedonosporobacter</taxon>
    </lineage>
</organism>
<dbReference type="OrthoDB" id="9814968at2"/>
<evidence type="ECO:0000256" key="5">
    <source>
        <dbReference type="ARBA" id="ARBA00022777"/>
    </source>
</evidence>
<dbReference type="EC" id="2.7.11.1" evidence="1"/>
<dbReference type="InterPro" id="IPR008271">
    <property type="entry name" value="Ser/Thr_kinase_AS"/>
</dbReference>
<sequence>MVTDSSELLGQALGTCTLQRLIGRGGMGAVYLAQQSRPRRTVAVKVLMPGLVFEKKPRAQFLARFRREADAIAALDHVNIMPVYEYGEQGDLAYLVMPYVTGGTLRDRLEKRGILPIDETITIIEEASSALDFAHSQGIIHRDLKPGNILFHADGRVLLADFGLAKVLKDVTEHDSNGFSALTSMGTIVGTPEYISPEQGTGKPLDYRTDIYSLGVVLYRMLAGRVPFMAASPIAVAIKHTLEEPPSIAEFNPDITPEIEAVVMKALAKEPEERFDSAGELAQALRAAVHGEYFEVGAEEQQLPGPTTSTIRNKPTPELSTIAIDSSDEEEDTAPSLSPAEEQKTRPTAEEQGSTKAKKGKSATAKYKSAGTPSPEKKRTEPRISSYETQVPPNPVTPAKTEKSEPKPPEPRISSRKIPASPTPPSGAPSEENIHSALTEATPRVDFPDPQLEPVVLASAGTIHNERVDTPRLQPPTPTYDNRPPVQYNRQVSRPGSSRSIGMMLLGSVLTLLVVVGAFAAYLHFLPPTHPAPNSNKNTPSQHITATPTAPVQVKEQTPVKPAMPTGPVLFQANQPGAKCDSSGAQWTDNEGISLSCDGHTTKITNTGAQLAGAFLTKLPQGQQLPANYMIQVTINPPAQGEFGIFFRTQTAGPRSAYAFMIDPEGNYKANAYDSTGIAGTLVQRGTVGKFTNPVTINITVQGDTFTLYYNGHTQQGYMIDEAFKSGSIGLAVSPGTSVSIRDLAVYAL</sequence>
<dbReference type="Gene3D" id="3.30.200.20">
    <property type="entry name" value="Phosphorylase Kinase, domain 1"/>
    <property type="match status" value="1"/>
</dbReference>
<dbReference type="Pfam" id="PF00069">
    <property type="entry name" value="Pkinase"/>
    <property type="match status" value="1"/>
</dbReference>
<dbReference type="SUPFAM" id="SSF56112">
    <property type="entry name" value="Protein kinase-like (PK-like)"/>
    <property type="match status" value="1"/>
</dbReference>
<dbReference type="PANTHER" id="PTHR43289">
    <property type="entry name" value="MITOGEN-ACTIVATED PROTEIN KINASE KINASE KINASE 20-RELATED"/>
    <property type="match status" value="1"/>
</dbReference>
<protein>
    <recommendedName>
        <fullName evidence="1">non-specific serine/threonine protein kinase</fullName>
        <ecNumber evidence="1">2.7.11.1</ecNumber>
    </recommendedName>
</protein>
<feature type="binding site" evidence="7">
    <location>
        <position position="45"/>
    </location>
    <ligand>
        <name>ATP</name>
        <dbReference type="ChEBI" id="CHEBI:30616"/>
    </ligand>
</feature>
<name>A0A4P6JRW0_KTERU</name>
<dbReference type="RefSeq" id="WP_129888993.1">
    <property type="nucleotide sequence ID" value="NZ_CP035758.1"/>
</dbReference>
<evidence type="ECO:0000256" key="9">
    <source>
        <dbReference type="SAM" id="Phobius"/>
    </source>
</evidence>
<dbReference type="InterPro" id="IPR017441">
    <property type="entry name" value="Protein_kinase_ATP_BS"/>
</dbReference>
<feature type="compositionally biased region" description="Polar residues" evidence="8">
    <location>
        <begin position="532"/>
        <end position="550"/>
    </location>
</feature>
<evidence type="ECO:0000256" key="4">
    <source>
        <dbReference type="ARBA" id="ARBA00022741"/>
    </source>
</evidence>
<feature type="compositionally biased region" description="Low complexity" evidence="8">
    <location>
        <begin position="362"/>
        <end position="372"/>
    </location>
</feature>
<keyword evidence="2 11" id="KW-0723">Serine/threonine-protein kinase</keyword>
<dbReference type="Proteomes" id="UP000290365">
    <property type="component" value="Chromosome"/>
</dbReference>
<feature type="region of interest" description="Disordered" evidence="8">
    <location>
        <begin position="531"/>
        <end position="553"/>
    </location>
</feature>
<feature type="compositionally biased region" description="Basic and acidic residues" evidence="8">
    <location>
        <begin position="400"/>
        <end position="410"/>
    </location>
</feature>
<dbReference type="Gene3D" id="1.10.510.10">
    <property type="entry name" value="Transferase(Phosphotransferase) domain 1"/>
    <property type="match status" value="1"/>
</dbReference>
<evidence type="ECO:0000256" key="3">
    <source>
        <dbReference type="ARBA" id="ARBA00022679"/>
    </source>
</evidence>
<dbReference type="AlphaFoldDB" id="A0A4P6JRW0"/>
<feature type="transmembrane region" description="Helical" evidence="9">
    <location>
        <begin position="503"/>
        <end position="525"/>
    </location>
</feature>
<dbReference type="Gene3D" id="2.60.120.560">
    <property type="entry name" value="Exo-inulinase, domain 1"/>
    <property type="match status" value="1"/>
</dbReference>
<dbReference type="PROSITE" id="PS50011">
    <property type="entry name" value="PROTEIN_KINASE_DOM"/>
    <property type="match status" value="1"/>
</dbReference>
<proteinExistence type="predicted"/>
<keyword evidence="3" id="KW-0808">Transferase</keyword>
<evidence type="ECO:0000256" key="6">
    <source>
        <dbReference type="ARBA" id="ARBA00022840"/>
    </source>
</evidence>
<feature type="compositionally biased region" description="Polar residues" evidence="8">
    <location>
        <begin position="304"/>
        <end position="313"/>
    </location>
</feature>
<feature type="region of interest" description="Disordered" evidence="8">
    <location>
        <begin position="468"/>
        <end position="496"/>
    </location>
</feature>
<keyword evidence="9" id="KW-0812">Transmembrane</keyword>
<dbReference type="FunFam" id="1.10.510.10:FF:000021">
    <property type="entry name" value="Serine/threonine protein kinase"/>
    <property type="match status" value="1"/>
</dbReference>
<dbReference type="InterPro" id="IPR000719">
    <property type="entry name" value="Prot_kinase_dom"/>
</dbReference>
<accession>A0A4P6JRW0</accession>
<dbReference type="EMBL" id="CP035758">
    <property type="protein sequence ID" value="QBD77940.1"/>
    <property type="molecule type" value="Genomic_DNA"/>
</dbReference>
<dbReference type="InterPro" id="IPR011009">
    <property type="entry name" value="Kinase-like_dom_sf"/>
</dbReference>
<evidence type="ECO:0000259" key="10">
    <source>
        <dbReference type="PROSITE" id="PS50011"/>
    </source>
</evidence>
<reference evidence="11 12" key="1">
    <citation type="submission" date="2019-01" db="EMBL/GenBank/DDBJ databases">
        <title>Ktedonosporobacter rubrisoli SCAWS-G2.</title>
        <authorList>
            <person name="Huang Y."/>
            <person name="Yan B."/>
        </authorList>
    </citation>
    <scope>NUCLEOTIDE SEQUENCE [LARGE SCALE GENOMIC DNA]</scope>
    <source>
        <strain evidence="11 12">SCAWS-G2</strain>
    </source>
</reference>
<keyword evidence="4 7" id="KW-0547">Nucleotide-binding</keyword>
<evidence type="ECO:0000313" key="11">
    <source>
        <dbReference type="EMBL" id="QBD77940.1"/>
    </source>
</evidence>
<feature type="region of interest" description="Disordered" evidence="8">
    <location>
        <begin position="297"/>
        <end position="432"/>
    </location>
</feature>
<evidence type="ECO:0000313" key="12">
    <source>
        <dbReference type="Proteomes" id="UP000290365"/>
    </source>
</evidence>
<dbReference type="GO" id="GO:0005524">
    <property type="term" value="F:ATP binding"/>
    <property type="evidence" value="ECO:0007669"/>
    <property type="project" value="UniProtKB-UniRule"/>
</dbReference>
<keyword evidence="5 11" id="KW-0418">Kinase</keyword>
<keyword evidence="12" id="KW-1185">Reference proteome</keyword>
<dbReference type="PROSITE" id="PS00107">
    <property type="entry name" value="PROTEIN_KINASE_ATP"/>
    <property type="match status" value="1"/>
</dbReference>
<gene>
    <name evidence="11" type="ORF">EPA93_18840</name>
</gene>
<feature type="domain" description="Protein kinase" evidence="10">
    <location>
        <begin position="16"/>
        <end position="294"/>
    </location>
</feature>
<dbReference type="PROSITE" id="PS00108">
    <property type="entry name" value="PROTEIN_KINASE_ST"/>
    <property type="match status" value="1"/>
</dbReference>
<evidence type="ECO:0000256" key="8">
    <source>
        <dbReference type="SAM" id="MobiDB-lite"/>
    </source>
</evidence>
<evidence type="ECO:0000256" key="1">
    <source>
        <dbReference type="ARBA" id="ARBA00012513"/>
    </source>
</evidence>
<dbReference type="GO" id="GO:0004674">
    <property type="term" value="F:protein serine/threonine kinase activity"/>
    <property type="evidence" value="ECO:0007669"/>
    <property type="project" value="UniProtKB-KW"/>
</dbReference>
<keyword evidence="9" id="KW-0472">Membrane</keyword>
<dbReference type="SMART" id="SM00220">
    <property type="entry name" value="S_TKc"/>
    <property type="match status" value="1"/>
</dbReference>
<dbReference type="CDD" id="cd14014">
    <property type="entry name" value="STKc_PknB_like"/>
    <property type="match status" value="1"/>
</dbReference>
<keyword evidence="9" id="KW-1133">Transmembrane helix</keyword>
<keyword evidence="6 7" id="KW-0067">ATP-binding</keyword>
<dbReference type="KEGG" id="kbs:EPA93_18840"/>
<evidence type="ECO:0000256" key="7">
    <source>
        <dbReference type="PROSITE-ProRule" id="PRU10141"/>
    </source>
</evidence>